<name>A0A7Y4IIF4_MYXXA</name>
<gene>
    <name evidence="3" type="ORF">HNV28_15365</name>
</gene>
<comment type="caution">
    <text evidence="3">The sequence shown here is derived from an EMBL/GenBank/DDBJ whole genome shotgun (WGS) entry which is preliminary data.</text>
</comment>
<protein>
    <recommendedName>
        <fullName evidence="2">Putative Flp pilus-assembly TadG-like N-terminal domain-containing protein</fullName>
    </recommendedName>
</protein>
<dbReference type="Pfam" id="PF13400">
    <property type="entry name" value="Tad"/>
    <property type="match status" value="1"/>
</dbReference>
<accession>A0A7Y4IIF4</accession>
<feature type="transmembrane region" description="Helical" evidence="1">
    <location>
        <begin position="120"/>
        <end position="142"/>
    </location>
</feature>
<reference evidence="3 4" key="1">
    <citation type="submission" date="2020-05" db="EMBL/GenBank/DDBJ databases">
        <authorList>
            <person name="Whitworth D."/>
        </authorList>
    </citation>
    <scope>NUCLEOTIDE SEQUENCE [LARGE SCALE GENOMIC DNA]</scope>
    <source>
        <strain evidence="3 4">AM005</strain>
    </source>
</reference>
<dbReference type="Proteomes" id="UP000533080">
    <property type="component" value="Unassembled WGS sequence"/>
</dbReference>
<proteinExistence type="predicted"/>
<evidence type="ECO:0000313" key="3">
    <source>
        <dbReference type="EMBL" id="NOJ79701.1"/>
    </source>
</evidence>
<dbReference type="InterPro" id="IPR028087">
    <property type="entry name" value="Tad_N"/>
</dbReference>
<keyword evidence="1" id="KW-0472">Membrane</keyword>
<evidence type="ECO:0000259" key="2">
    <source>
        <dbReference type="Pfam" id="PF13400"/>
    </source>
</evidence>
<dbReference type="RefSeq" id="WP_171441952.1">
    <property type="nucleotide sequence ID" value="NZ_JABFNS010000084.1"/>
</dbReference>
<feature type="domain" description="Putative Flp pilus-assembly TadG-like N-terminal" evidence="2">
    <location>
        <begin position="15"/>
        <end position="58"/>
    </location>
</feature>
<evidence type="ECO:0000256" key="1">
    <source>
        <dbReference type="SAM" id="Phobius"/>
    </source>
</evidence>
<sequence>MLTRSLRQSFRRQEGQALVLMALMVLIMSLAVLATVNIGHTVHERIRLQNTADAAAYSMAAMEARAFNFYAYANRTQVSHYVSAMMWQSLLSLVYSIEAFLTDLYGLMKTLNPCAGSPSGYWMFICPVLQLVPIVGPILRAVSRIMTLYRDTFLRLVQTTLQTVNPDAIIGRLVIPAHRVLNGVMFFASQAVMVSASTHVVQSSQSVIDANDSNVDSMMSQLATGAYSQCLFGQAHNTHAGGGPLSLKNPFGALDVTRRAANDPVARAKRAMGGITNATRYPCDTASSGGVMECPEGFVGNRGLGGLLPIPNMLGFLKDFLNEGIDVAGVMQFGKMGQTRMLSSNHPNVGSLREGRGPGNDGRNFIRDWNDNLQPWGMMAQGDNIGSDDPYWINIGPAELGRGPFKIDNPLACTKDDDYWKCFGDNRRRKNDNNRAQLPYRHMMKTSIWALNDVDSGSRRGGLHWRVNYSDHGRSWGGHVRPAGREGRFGIHETEICVVRLGTCLLKTNVYTANVRPVQDGNHRWAGLVPFMHFEPGQFGSVCNPTANANMEEAATRLVDFNQPSTWVAMNKSPDELINRQNADGAGSNAPALLNNQGKVTFAFSPESEGLEMMNNRKKFLGMVEGLNVISRGQSYYHRPGNWAEQPNFFNPYWRPRLASVYQGRHSLPALGGMLDSLPGPMRGIAPKIITH</sequence>
<dbReference type="EMBL" id="JABFNT010000043">
    <property type="protein sequence ID" value="NOJ79701.1"/>
    <property type="molecule type" value="Genomic_DNA"/>
</dbReference>
<feature type="transmembrane region" description="Helical" evidence="1">
    <location>
        <begin position="20"/>
        <end position="42"/>
    </location>
</feature>
<dbReference type="AlphaFoldDB" id="A0A7Y4IIF4"/>
<feature type="transmembrane region" description="Helical" evidence="1">
    <location>
        <begin position="85"/>
        <end position="108"/>
    </location>
</feature>
<keyword evidence="1" id="KW-0812">Transmembrane</keyword>
<evidence type="ECO:0000313" key="4">
    <source>
        <dbReference type="Proteomes" id="UP000533080"/>
    </source>
</evidence>
<keyword evidence="1" id="KW-1133">Transmembrane helix</keyword>
<organism evidence="3 4">
    <name type="scientific">Myxococcus xanthus</name>
    <dbReference type="NCBI Taxonomy" id="34"/>
    <lineage>
        <taxon>Bacteria</taxon>
        <taxon>Pseudomonadati</taxon>
        <taxon>Myxococcota</taxon>
        <taxon>Myxococcia</taxon>
        <taxon>Myxococcales</taxon>
        <taxon>Cystobacterineae</taxon>
        <taxon>Myxococcaceae</taxon>
        <taxon>Myxococcus</taxon>
    </lineage>
</organism>